<proteinExistence type="predicted"/>
<dbReference type="RefSeq" id="XP_010908768.2">
    <property type="nucleotide sequence ID" value="XM_010910466.3"/>
</dbReference>
<dbReference type="GeneID" id="105035067"/>
<organism evidence="2 3">
    <name type="scientific">Elaeis guineensis var. tenera</name>
    <name type="common">Oil palm</name>
    <dbReference type="NCBI Taxonomy" id="51953"/>
    <lineage>
        <taxon>Eukaryota</taxon>
        <taxon>Viridiplantae</taxon>
        <taxon>Streptophyta</taxon>
        <taxon>Embryophyta</taxon>
        <taxon>Tracheophyta</taxon>
        <taxon>Spermatophyta</taxon>
        <taxon>Magnoliopsida</taxon>
        <taxon>Liliopsida</taxon>
        <taxon>Arecaceae</taxon>
        <taxon>Arecoideae</taxon>
        <taxon>Cocoseae</taxon>
        <taxon>Elaeidinae</taxon>
        <taxon>Elaeis</taxon>
    </lineage>
</organism>
<evidence type="ECO:0000313" key="2">
    <source>
        <dbReference type="Proteomes" id="UP000504607"/>
    </source>
</evidence>
<keyword evidence="1" id="KW-0472">Membrane</keyword>
<dbReference type="Proteomes" id="UP000504607">
    <property type="component" value="Unplaced"/>
</dbReference>
<dbReference type="Pfam" id="PF03140">
    <property type="entry name" value="DUF247"/>
    <property type="match status" value="1"/>
</dbReference>
<evidence type="ECO:0000256" key="1">
    <source>
        <dbReference type="SAM" id="Phobius"/>
    </source>
</evidence>
<dbReference type="InParanoid" id="A0A6I9QI12"/>
<reference evidence="3" key="1">
    <citation type="submission" date="2025-08" db="UniProtKB">
        <authorList>
            <consortium name="RefSeq"/>
        </authorList>
    </citation>
    <scope>IDENTIFICATION</scope>
</reference>
<name>A0A6I9QI12_ELAGV</name>
<dbReference type="AlphaFoldDB" id="A0A6I9QI12"/>
<dbReference type="OrthoDB" id="765255at2759"/>
<feature type="transmembrane region" description="Helical" evidence="1">
    <location>
        <begin position="438"/>
        <end position="460"/>
    </location>
</feature>
<evidence type="ECO:0000313" key="3">
    <source>
        <dbReference type="RefSeq" id="XP_010908768.2"/>
    </source>
</evidence>
<keyword evidence="2" id="KW-1185">Reference proteome</keyword>
<keyword evidence="1" id="KW-0812">Transmembrane</keyword>
<keyword evidence="1" id="KW-1133">Transmembrane helix</keyword>
<sequence>MGNTSQAESLAMGIELNKWVVDVETNINNREAEDPAMGTEVKDWVVDINTGVESFSLCDEKKNWAATSIYRVPSFIRDIRERAFTPTVVSFGPYHHNAPRLRPVEEHKRRALIHFLEMARRPLDDFINEMRTIEKQLQDSYHNLDKKWKDPKHPDQFLMLMILDGCFMLEVMRMKDEKHRKRRYAAHDPVFSSYGVNHRLPYIMRDMLVMENQLPLLVLKKLLEVEGLQCEMDDVFINEMILQFFGVKAKTTGLGLHPLDVYRKSLLHGTPPWPPLPPIPSQSFEVLRSAVELRESGVKFRKSNSTSLADIDFQDGVLGLPQITVDDNTESTLLNIVAFEHLHVGTSSEVTSYVCFMDEIIDSAEDVRLLHRKGITRNATGSDESVAELFGSLSKEVTTDPQCRLRYVRQQVNKYCQKKWHNWRAVLRHKYFNTPWSAISLMAAILIILLTAAQTFYSIYQYYHPSGKS</sequence>
<dbReference type="KEGG" id="egu:105035067"/>
<dbReference type="InterPro" id="IPR004158">
    <property type="entry name" value="DUF247_pln"/>
</dbReference>
<dbReference type="PANTHER" id="PTHR31170:SF18">
    <property type="entry name" value="(WILD MALAYSIAN BANANA) HYPOTHETICAL PROTEIN"/>
    <property type="match status" value="1"/>
</dbReference>
<protein>
    <submittedName>
        <fullName evidence="3">UPF0481 protein At3g47200</fullName>
    </submittedName>
</protein>
<gene>
    <name evidence="3" type="primary">LOC105035067</name>
</gene>
<dbReference type="PANTHER" id="PTHR31170">
    <property type="entry name" value="BNAC04G53230D PROTEIN"/>
    <property type="match status" value="1"/>
</dbReference>
<accession>A0A6I9QI12</accession>